<dbReference type="InterPro" id="IPR010342">
    <property type="entry name" value="DUF938"/>
</dbReference>
<dbReference type="KEGG" id="mmr:Mmar10_0939"/>
<name>Q0AR55_MARMM</name>
<dbReference type="HOGENOM" id="CLU_067698_2_0_5"/>
<dbReference type="SUPFAM" id="SSF53335">
    <property type="entry name" value="S-adenosyl-L-methionine-dependent methyltransferases"/>
    <property type="match status" value="1"/>
</dbReference>
<keyword evidence="3" id="KW-1185">Reference proteome</keyword>
<dbReference type="RefSeq" id="WP_011642879.1">
    <property type="nucleotide sequence ID" value="NC_008347.1"/>
</dbReference>
<evidence type="ECO:0000313" key="3">
    <source>
        <dbReference type="Proteomes" id="UP000001964"/>
    </source>
</evidence>
<feature type="region of interest" description="Disordered" evidence="1">
    <location>
        <begin position="1"/>
        <end position="23"/>
    </location>
</feature>
<dbReference type="PANTHER" id="PTHR20974">
    <property type="entry name" value="UPF0585 PROTEIN CG18661"/>
    <property type="match status" value="1"/>
</dbReference>
<dbReference type="EMBL" id="CP000449">
    <property type="protein sequence ID" value="ABI65232.1"/>
    <property type="molecule type" value="Genomic_DNA"/>
</dbReference>
<dbReference type="AlphaFoldDB" id="Q0AR55"/>
<organism evidence="2 3">
    <name type="scientific">Maricaulis maris (strain MCS10)</name>
    <name type="common">Caulobacter maris</name>
    <dbReference type="NCBI Taxonomy" id="394221"/>
    <lineage>
        <taxon>Bacteria</taxon>
        <taxon>Pseudomonadati</taxon>
        <taxon>Pseudomonadota</taxon>
        <taxon>Alphaproteobacteria</taxon>
        <taxon>Maricaulales</taxon>
        <taxon>Maricaulaceae</taxon>
        <taxon>Maricaulis</taxon>
    </lineage>
</organism>
<gene>
    <name evidence="2" type="ordered locus">Mmar10_0939</name>
</gene>
<accession>Q0AR55</accession>
<dbReference type="OrthoDB" id="5525831at2"/>
<dbReference type="Pfam" id="PF06080">
    <property type="entry name" value="DUF938"/>
    <property type="match status" value="1"/>
</dbReference>
<dbReference type="InterPro" id="IPR029063">
    <property type="entry name" value="SAM-dependent_MTases_sf"/>
</dbReference>
<dbReference type="PANTHER" id="PTHR20974:SF0">
    <property type="entry name" value="UPF0585 PROTEIN CG18661"/>
    <property type="match status" value="1"/>
</dbReference>
<evidence type="ECO:0000256" key="1">
    <source>
        <dbReference type="SAM" id="MobiDB-lite"/>
    </source>
</evidence>
<dbReference type="Proteomes" id="UP000001964">
    <property type="component" value="Chromosome"/>
</dbReference>
<evidence type="ECO:0008006" key="4">
    <source>
        <dbReference type="Google" id="ProtNLM"/>
    </source>
</evidence>
<dbReference type="eggNOG" id="COG2813">
    <property type="taxonomic scope" value="Bacteria"/>
</dbReference>
<proteinExistence type="predicted"/>
<protein>
    <recommendedName>
        <fullName evidence="4">SAM-dependent methyltransferase</fullName>
    </recommendedName>
</protein>
<reference evidence="2 3" key="1">
    <citation type="submission" date="2006-08" db="EMBL/GenBank/DDBJ databases">
        <title>Complete sequence of Maricaulis maris MCS10.</title>
        <authorList>
            <consortium name="US DOE Joint Genome Institute"/>
            <person name="Copeland A."/>
            <person name="Lucas S."/>
            <person name="Lapidus A."/>
            <person name="Barry K."/>
            <person name="Detter J.C."/>
            <person name="Glavina del Rio T."/>
            <person name="Hammon N."/>
            <person name="Israni S."/>
            <person name="Dalin E."/>
            <person name="Tice H."/>
            <person name="Pitluck S."/>
            <person name="Saunders E."/>
            <person name="Brettin T."/>
            <person name="Bruce D."/>
            <person name="Han C."/>
            <person name="Tapia R."/>
            <person name="Gilna P."/>
            <person name="Schmutz J."/>
            <person name="Larimer F."/>
            <person name="Land M."/>
            <person name="Hauser L."/>
            <person name="Kyrpides N."/>
            <person name="Mikhailova N."/>
            <person name="Viollier P."/>
            <person name="Stephens C."/>
            <person name="Richardson P."/>
        </authorList>
    </citation>
    <scope>NUCLEOTIDE SEQUENCE [LARGE SCALE GENOMIC DNA]</scope>
    <source>
        <strain evidence="2 3">MCS10</strain>
    </source>
</reference>
<sequence precursor="true">MVQPPKSPIALEDRASEQGRLYSPSAARNRDAIAEVLARVLPTGASVLEIGSGTGEHAVAACQARPDLSWQPSDPDAASRDSQAAWAGEVGGAILAPLEIDLLRPQTLVAIDGFDALVCMNVIHIAPWAVAEALASLAQDRLRPGGHLVLYGPYLLGDETAPSNLAFDASLKSRNPEWGVRPLDAVTTLLASHGLVLVERVDMPANNLMLIFQRREPE</sequence>
<dbReference type="STRING" id="394221.Mmar10_0939"/>
<evidence type="ECO:0000313" key="2">
    <source>
        <dbReference type="EMBL" id="ABI65232.1"/>
    </source>
</evidence>
<dbReference type="Gene3D" id="3.40.50.150">
    <property type="entry name" value="Vaccinia Virus protein VP39"/>
    <property type="match status" value="1"/>
</dbReference>